<comment type="function">
    <text evidence="6">Component of the signal recognition particle (SRP) complex, a ribonucleoprotein complex that mediates the cotranslational targeting of secretory and membrane proteins to the endoplasmic reticulum (ER). Binds directly to 7SL RNA. Mediates binding of SRP54 to the SRP complex.</text>
</comment>
<name>A0A423TM75_PENVA</name>
<dbReference type="Proteomes" id="UP000283509">
    <property type="component" value="Unassembled WGS sequence"/>
</dbReference>
<dbReference type="PANTHER" id="PTHR17453">
    <property type="entry name" value="SIGNAL RECOGNITION PARTICLE 19 KD PROTEIN"/>
    <property type="match status" value="1"/>
</dbReference>
<dbReference type="OrthoDB" id="2190947at2759"/>
<evidence type="ECO:0000256" key="7">
    <source>
        <dbReference type="SAM" id="MobiDB-lite"/>
    </source>
</evidence>
<evidence type="ECO:0000313" key="9">
    <source>
        <dbReference type="Proteomes" id="UP000283509"/>
    </source>
</evidence>
<sequence>MAAAAARPMPKRQEGFEKWICLYPAYINKDKSRAEGRRIPKEKAVPAPTFKEIIDVLSVTGLQVAGERKIYCREKSKEPPYWGRIRVQLKSPDGEPIDPNFKTREDLMVHVAEKIPQLKSRTNPKQTQETQQQPQQGKQAKGKKRK</sequence>
<evidence type="ECO:0000256" key="2">
    <source>
        <dbReference type="ARBA" id="ARBA00008910"/>
    </source>
</evidence>
<keyword evidence="4" id="KW-0733">Signal recognition particle</keyword>
<organism evidence="8 9">
    <name type="scientific">Penaeus vannamei</name>
    <name type="common">Whiteleg shrimp</name>
    <name type="synonym">Litopenaeus vannamei</name>
    <dbReference type="NCBI Taxonomy" id="6689"/>
    <lineage>
        <taxon>Eukaryota</taxon>
        <taxon>Metazoa</taxon>
        <taxon>Ecdysozoa</taxon>
        <taxon>Arthropoda</taxon>
        <taxon>Crustacea</taxon>
        <taxon>Multicrustacea</taxon>
        <taxon>Malacostraca</taxon>
        <taxon>Eumalacostraca</taxon>
        <taxon>Eucarida</taxon>
        <taxon>Decapoda</taxon>
        <taxon>Dendrobranchiata</taxon>
        <taxon>Penaeoidea</taxon>
        <taxon>Penaeidae</taxon>
        <taxon>Penaeus</taxon>
    </lineage>
</organism>
<evidence type="ECO:0000256" key="3">
    <source>
        <dbReference type="ARBA" id="ARBA00022490"/>
    </source>
</evidence>
<evidence type="ECO:0000256" key="1">
    <source>
        <dbReference type="ARBA" id="ARBA00004496"/>
    </source>
</evidence>
<accession>A0A423TM75</accession>
<evidence type="ECO:0000256" key="4">
    <source>
        <dbReference type="ARBA" id="ARBA00023135"/>
    </source>
</evidence>
<feature type="region of interest" description="Disordered" evidence="7">
    <location>
        <begin position="112"/>
        <end position="146"/>
    </location>
</feature>
<reference evidence="8 9" key="2">
    <citation type="submission" date="2019-01" db="EMBL/GenBank/DDBJ databases">
        <title>The decoding of complex shrimp genome reveals the adaptation for benthos swimmer, frequently molting mechanism and breeding impact on genome.</title>
        <authorList>
            <person name="Sun Y."/>
            <person name="Gao Y."/>
            <person name="Yu Y."/>
        </authorList>
    </citation>
    <scope>NUCLEOTIDE SEQUENCE [LARGE SCALE GENOMIC DNA]</scope>
    <source>
        <tissue evidence="8">Muscle</tissue>
    </source>
</reference>
<dbReference type="GO" id="GO:0008312">
    <property type="term" value="F:7S RNA binding"/>
    <property type="evidence" value="ECO:0007669"/>
    <property type="project" value="InterPro"/>
</dbReference>
<dbReference type="AlphaFoldDB" id="A0A423TM75"/>
<dbReference type="InterPro" id="IPR036521">
    <property type="entry name" value="SRP19-like_sf"/>
</dbReference>
<comment type="subcellular location">
    <subcellularLocation>
        <location evidence="1">Cytoplasm</location>
    </subcellularLocation>
</comment>
<dbReference type="SUPFAM" id="SSF69695">
    <property type="entry name" value="SRP19"/>
    <property type="match status" value="1"/>
</dbReference>
<dbReference type="EMBL" id="QCYY01001511">
    <property type="protein sequence ID" value="ROT77553.1"/>
    <property type="molecule type" value="Genomic_DNA"/>
</dbReference>
<reference evidence="8 9" key="1">
    <citation type="submission" date="2018-04" db="EMBL/GenBank/DDBJ databases">
        <authorList>
            <person name="Zhang X."/>
            <person name="Yuan J."/>
            <person name="Li F."/>
            <person name="Xiang J."/>
        </authorList>
    </citation>
    <scope>NUCLEOTIDE SEQUENCE [LARGE SCALE GENOMIC DNA]</scope>
    <source>
        <tissue evidence="8">Muscle</tissue>
    </source>
</reference>
<keyword evidence="5" id="KW-0687">Ribonucleoprotein</keyword>
<dbReference type="GO" id="GO:0006617">
    <property type="term" value="P:SRP-dependent cotranslational protein targeting to membrane, signal sequence recognition"/>
    <property type="evidence" value="ECO:0007669"/>
    <property type="project" value="TreeGrafter"/>
</dbReference>
<gene>
    <name evidence="8" type="ORF">C7M84_003793</name>
</gene>
<dbReference type="Gene3D" id="3.30.56.30">
    <property type="entry name" value="Signal recognition particle, SRP19-like subunit"/>
    <property type="match status" value="1"/>
</dbReference>
<dbReference type="STRING" id="6689.A0A423TM75"/>
<evidence type="ECO:0000256" key="5">
    <source>
        <dbReference type="ARBA" id="ARBA00023274"/>
    </source>
</evidence>
<evidence type="ECO:0000256" key="6">
    <source>
        <dbReference type="ARBA" id="ARBA00045518"/>
    </source>
</evidence>
<comment type="caution">
    <text evidence="8">The sequence shown here is derived from an EMBL/GenBank/DDBJ whole genome shotgun (WGS) entry which is preliminary data.</text>
</comment>
<evidence type="ECO:0000313" key="8">
    <source>
        <dbReference type="EMBL" id="ROT77553.1"/>
    </source>
</evidence>
<keyword evidence="9" id="KW-1185">Reference proteome</keyword>
<dbReference type="Pfam" id="PF01922">
    <property type="entry name" value="SRP19"/>
    <property type="match status" value="1"/>
</dbReference>
<feature type="compositionally biased region" description="Low complexity" evidence="7">
    <location>
        <begin position="124"/>
        <end position="139"/>
    </location>
</feature>
<dbReference type="InterPro" id="IPR002778">
    <property type="entry name" value="Signal_recog_particle_SRP19"/>
</dbReference>
<dbReference type="PANTHER" id="PTHR17453:SF0">
    <property type="entry name" value="SIGNAL RECOGNITION PARTICLE 19 KDA PROTEIN"/>
    <property type="match status" value="1"/>
</dbReference>
<dbReference type="GO" id="GO:0005786">
    <property type="term" value="C:signal recognition particle, endoplasmic reticulum targeting"/>
    <property type="evidence" value="ECO:0007669"/>
    <property type="project" value="UniProtKB-KW"/>
</dbReference>
<protein>
    <submittedName>
        <fullName evidence="8">Signal recognition particle 19 kDa protein</fullName>
    </submittedName>
</protein>
<keyword evidence="3" id="KW-0963">Cytoplasm</keyword>
<proteinExistence type="inferred from homology"/>
<comment type="similarity">
    <text evidence="2">Belongs to the SRP19 family.</text>
</comment>